<evidence type="ECO:0000313" key="2">
    <source>
        <dbReference type="Proteomes" id="UP000799536"/>
    </source>
</evidence>
<evidence type="ECO:0000313" key="1">
    <source>
        <dbReference type="EMBL" id="KAF2197627.1"/>
    </source>
</evidence>
<gene>
    <name evidence="1" type="ORF">GQ43DRAFT_380573</name>
</gene>
<reference evidence="1" key="1">
    <citation type="journal article" date="2020" name="Stud. Mycol.">
        <title>101 Dothideomycetes genomes: a test case for predicting lifestyles and emergence of pathogens.</title>
        <authorList>
            <person name="Haridas S."/>
            <person name="Albert R."/>
            <person name="Binder M."/>
            <person name="Bloem J."/>
            <person name="Labutti K."/>
            <person name="Salamov A."/>
            <person name="Andreopoulos B."/>
            <person name="Baker S."/>
            <person name="Barry K."/>
            <person name="Bills G."/>
            <person name="Bluhm B."/>
            <person name="Cannon C."/>
            <person name="Castanera R."/>
            <person name="Culley D."/>
            <person name="Daum C."/>
            <person name="Ezra D."/>
            <person name="Gonzalez J."/>
            <person name="Henrissat B."/>
            <person name="Kuo A."/>
            <person name="Liang C."/>
            <person name="Lipzen A."/>
            <person name="Lutzoni F."/>
            <person name="Magnuson J."/>
            <person name="Mondo S."/>
            <person name="Nolan M."/>
            <person name="Ohm R."/>
            <person name="Pangilinan J."/>
            <person name="Park H.-J."/>
            <person name="Ramirez L."/>
            <person name="Alfaro M."/>
            <person name="Sun H."/>
            <person name="Tritt A."/>
            <person name="Yoshinaga Y."/>
            <person name="Zwiers L.-H."/>
            <person name="Turgeon B."/>
            <person name="Goodwin S."/>
            <person name="Spatafora J."/>
            <person name="Crous P."/>
            <person name="Grigoriev I."/>
        </authorList>
    </citation>
    <scope>NUCLEOTIDE SEQUENCE</scope>
    <source>
        <strain evidence="1">ATCC 74209</strain>
    </source>
</reference>
<comment type="caution">
    <text evidence="1">The sequence shown here is derived from an EMBL/GenBank/DDBJ whole genome shotgun (WGS) entry which is preliminary data.</text>
</comment>
<accession>A0A9P4JDU7</accession>
<name>A0A9P4JDU7_9PLEO</name>
<proteinExistence type="predicted"/>
<protein>
    <submittedName>
        <fullName evidence="1">Uncharacterized protein</fullName>
    </submittedName>
</protein>
<dbReference type="AlphaFoldDB" id="A0A9P4JDU7"/>
<dbReference type="OrthoDB" id="4415650at2759"/>
<organism evidence="1 2">
    <name type="scientific">Delitschia confertaspora ATCC 74209</name>
    <dbReference type="NCBI Taxonomy" id="1513339"/>
    <lineage>
        <taxon>Eukaryota</taxon>
        <taxon>Fungi</taxon>
        <taxon>Dikarya</taxon>
        <taxon>Ascomycota</taxon>
        <taxon>Pezizomycotina</taxon>
        <taxon>Dothideomycetes</taxon>
        <taxon>Pleosporomycetidae</taxon>
        <taxon>Pleosporales</taxon>
        <taxon>Delitschiaceae</taxon>
        <taxon>Delitschia</taxon>
    </lineage>
</organism>
<dbReference type="EMBL" id="ML994215">
    <property type="protein sequence ID" value="KAF2197627.1"/>
    <property type="molecule type" value="Genomic_DNA"/>
</dbReference>
<sequence length="113" mass="12705">MAFPLLFKITNSTRHDVLLMDSSQPPAIKDLNKQITGLISSSPNCEEFMSKYKAEGGEEIITGLKVRWADTGRDTMVWPKETIVTQENWRALVKLLEKGVGRDVLEVEIGRGE</sequence>
<keyword evidence="2" id="KW-1185">Reference proteome</keyword>
<dbReference type="Proteomes" id="UP000799536">
    <property type="component" value="Unassembled WGS sequence"/>
</dbReference>